<sequence>MEGSQLLSNPVSINNQSSAMTNSTAAAAITASIYVFTPAGFDTIKLVLLVLLITFGVTGLVGNILVVYFVRKKQSASVLQLSSFLRNFNLYVKSKSLSDILSILISLPLFCSQIMLDVFQNGWPCKLVRYFGMSFQSIIINNLIAISVERFLSTCDVPKTFSVTTVRKLVYAAWIAGFLVSLAPAATMNGIRYDINSTHYTVDCKYDTSYLPYRAIVVGYVQVQHVIPSIALICINIILARRVWKRRKRRIDVQKDNAIKATMRWQHIKTTSILIIITLAFVIPYSSLLYYAVYLAVAKPSIDFRQDFVIRYFSVVLILSNSSINVIIYLVQMKDFRVFVMKRLC</sequence>
<evidence type="ECO:0000259" key="10">
    <source>
        <dbReference type="PROSITE" id="PS50262"/>
    </source>
</evidence>
<feature type="transmembrane region" description="Helical" evidence="9">
    <location>
        <begin position="211"/>
        <end position="240"/>
    </location>
</feature>
<evidence type="ECO:0000256" key="4">
    <source>
        <dbReference type="ARBA" id="ARBA00022989"/>
    </source>
</evidence>
<dbReference type="PANTHER" id="PTHR24230:SF75">
    <property type="entry name" value="RELAXIN FAMILY PEPTIDE RECEPTOR 3"/>
    <property type="match status" value="1"/>
</dbReference>
<keyword evidence="12" id="KW-1185">Reference proteome</keyword>
<dbReference type="CDD" id="cd00637">
    <property type="entry name" value="7tm_classA_rhodopsin-like"/>
    <property type="match status" value="1"/>
</dbReference>
<accession>A0ABN8PUT3</accession>
<feature type="domain" description="G-protein coupled receptors family 1 profile" evidence="10">
    <location>
        <begin position="62"/>
        <end position="329"/>
    </location>
</feature>
<evidence type="ECO:0000256" key="7">
    <source>
        <dbReference type="ARBA" id="ARBA00023170"/>
    </source>
</evidence>
<reference evidence="11 12" key="1">
    <citation type="submission" date="2022-05" db="EMBL/GenBank/DDBJ databases">
        <authorList>
            <consortium name="Genoscope - CEA"/>
            <person name="William W."/>
        </authorList>
    </citation>
    <scope>NUCLEOTIDE SEQUENCE [LARGE SCALE GENOMIC DNA]</scope>
</reference>
<dbReference type="PRINTS" id="PR00237">
    <property type="entry name" value="GPCRRHODOPSN"/>
</dbReference>
<name>A0ABN8PUT3_9CNID</name>
<keyword evidence="2" id="KW-1003">Cell membrane</keyword>
<dbReference type="InterPro" id="IPR000276">
    <property type="entry name" value="GPCR_Rhodpsn"/>
</dbReference>
<dbReference type="Proteomes" id="UP001159405">
    <property type="component" value="Unassembled WGS sequence"/>
</dbReference>
<dbReference type="InterPro" id="IPR017452">
    <property type="entry name" value="GPCR_Rhodpsn_7TM"/>
</dbReference>
<comment type="caution">
    <text evidence="11">The sequence shown here is derived from an EMBL/GenBank/DDBJ whole genome shotgun (WGS) entry which is preliminary data.</text>
</comment>
<evidence type="ECO:0000313" key="12">
    <source>
        <dbReference type="Proteomes" id="UP001159405"/>
    </source>
</evidence>
<comment type="subcellular location">
    <subcellularLocation>
        <location evidence="1">Cell membrane</location>
        <topology evidence="1">Multi-pass membrane protein</topology>
    </subcellularLocation>
</comment>
<feature type="transmembrane region" description="Helical" evidence="9">
    <location>
        <begin position="46"/>
        <end position="70"/>
    </location>
</feature>
<feature type="transmembrane region" description="Helical" evidence="9">
    <location>
        <begin position="309"/>
        <end position="331"/>
    </location>
</feature>
<evidence type="ECO:0000256" key="8">
    <source>
        <dbReference type="ARBA" id="ARBA00023224"/>
    </source>
</evidence>
<dbReference type="Pfam" id="PF00001">
    <property type="entry name" value="7tm_1"/>
    <property type="match status" value="1"/>
</dbReference>
<evidence type="ECO:0000256" key="5">
    <source>
        <dbReference type="ARBA" id="ARBA00023040"/>
    </source>
</evidence>
<keyword evidence="7" id="KW-0675">Receptor</keyword>
<evidence type="ECO:0000256" key="3">
    <source>
        <dbReference type="ARBA" id="ARBA00022692"/>
    </source>
</evidence>
<keyword evidence="5" id="KW-0297">G-protein coupled receptor</keyword>
<keyword evidence="4 9" id="KW-1133">Transmembrane helix</keyword>
<feature type="transmembrane region" description="Helical" evidence="9">
    <location>
        <begin position="169"/>
        <end position="191"/>
    </location>
</feature>
<dbReference type="PROSITE" id="PS50262">
    <property type="entry name" value="G_PROTEIN_RECEP_F1_2"/>
    <property type="match status" value="1"/>
</dbReference>
<organism evidence="11 12">
    <name type="scientific">Porites lobata</name>
    <dbReference type="NCBI Taxonomy" id="104759"/>
    <lineage>
        <taxon>Eukaryota</taxon>
        <taxon>Metazoa</taxon>
        <taxon>Cnidaria</taxon>
        <taxon>Anthozoa</taxon>
        <taxon>Hexacorallia</taxon>
        <taxon>Scleractinia</taxon>
        <taxon>Fungiina</taxon>
        <taxon>Poritidae</taxon>
        <taxon>Porites</taxon>
    </lineage>
</organism>
<feature type="non-terminal residue" evidence="11">
    <location>
        <position position="345"/>
    </location>
</feature>
<evidence type="ECO:0000256" key="9">
    <source>
        <dbReference type="SAM" id="Phobius"/>
    </source>
</evidence>
<dbReference type="PANTHER" id="PTHR24230">
    <property type="entry name" value="G-PROTEIN COUPLED RECEPTOR"/>
    <property type="match status" value="1"/>
</dbReference>
<feature type="transmembrane region" description="Helical" evidence="9">
    <location>
        <begin position="273"/>
        <end position="297"/>
    </location>
</feature>
<evidence type="ECO:0000256" key="1">
    <source>
        <dbReference type="ARBA" id="ARBA00004651"/>
    </source>
</evidence>
<evidence type="ECO:0000256" key="6">
    <source>
        <dbReference type="ARBA" id="ARBA00023136"/>
    </source>
</evidence>
<dbReference type="Gene3D" id="1.20.1070.10">
    <property type="entry name" value="Rhodopsin 7-helix transmembrane proteins"/>
    <property type="match status" value="1"/>
</dbReference>
<dbReference type="SUPFAM" id="SSF81321">
    <property type="entry name" value="Family A G protein-coupled receptor-like"/>
    <property type="match status" value="1"/>
</dbReference>
<keyword evidence="6 9" id="KW-0472">Membrane</keyword>
<evidence type="ECO:0000313" key="11">
    <source>
        <dbReference type="EMBL" id="CAH3149241.1"/>
    </source>
</evidence>
<gene>
    <name evidence="11" type="ORF">PLOB_00047167</name>
</gene>
<evidence type="ECO:0000256" key="2">
    <source>
        <dbReference type="ARBA" id="ARBA00022475"/>
    </source>
</evidence>
<keyword evidence="8" id="KW-0807">Transducer</keyword>
<protein>
    <recommendedName>
        <fullName evidence="10">G-protein coupled receptors family 1 profile domain-containing protein</fullName>
    </recommendedName>
</protein>
<dbReference type="EMBL" id="CALNXK010000086">
    <property type="protein sequence ID" value="CAH3149241.1"/>
    <property type="molecule type" value="Genomic_DNA"/>
</dbReference>
<keyword evidence="3 9" id="KW-0812">Transmembrane</keyword>
<proteinExistence type="predicted"/>